<evidence type="ECO:0000313" key="1">
    <source>
        <dbReference type="EMBL" id="QJY50223.1"/>
    </source>
</evidence>
<accession>A0A6M6JSL4</accession>
<dbReference type="KEGG" id="pbro:HOP40_34430"/>
<sequence length="159" mass="16612">MMTAIREPVLAITPGSDRMHLGPAATVLSHVTAEQPPAGGSAPATDWEFHDADGRALAVTAGGLAAADAGLAAPARAARQVLVSRIDLVLAHAQLRLDAHVAERIAGGDPPTDDERVRMLRVGGELADVLGVLVMLEPGLDPTPGDPTPGSWWHYFWAH</sequence>
<gene>
    <name evidence="1" type="ORF">HOP40_34430</name>
</gene>
<evidence type="ECO:0000313" key="2">
    <source>
        <dbReference type="Proteomes" id="UP000505377"/>
    </source>
</evidence>
<protein>
    <submittedName>
        <fullName evidence="1">Uncharacterized protein</fullName>
    </submittedName>
</protein>
<keyword evidence="2" id="KW-1185">Reference proteome</keyword>
<proteinExistence type="predicted"/>
<dbReference type="AlphaFoldDB" id="A0A6M6JSL4"/>
<dbReference type="Proteomes" id="UP000505377">
    <property type="component" value="Chromosome"/>
</dbReference>
<dbReference type="RefSeq" id="WP_172167474.1">
    <property type="nucleotide sequence ID" value="NZ_CP053564.1"/>
</dbReference>
<organism evidence="1 2">
    <name type="scientific">Pseudonocardia broussonetiae</name>
    <dbReference type="NCBI Taxonomy" id="2736640"/>
    <lineage>
        <taxon>Bacteria</taxon>
        <taxon>Bacillati</taxon>
        <taxon>Actinomycetota</taxon>
        <taxon>Actinomycetes</taxon>
        <taxon>Pseudonocardiales</taxon>
        <taxon>Pseudonocardiaceae</taxon>
        <taxon>Pseudonocardia</taxon>
    </lineage>
</organism>
<name>A0A6M6JSL4_9PSEU</name>
<reference evidence="1 2" key="1">
    <citation type="submission" date="2020-05" db="EMBL/GenBank/DDBJ databases">
        <authorList>
            <person name="Mo P."/>
        </authorList>
    </citation>
    <scope>NUCLEOTIDE SEQUENCE [LARGE SCALE GENOMIC DNA]</scope>
    <source>
        <strain evidence="1 2">Gen01</strain>
    </source>
</reference>
<dbReference type="EMBL" id="CP053564">
    <property type="protein sequence ID" value="QJY50223.1"/>
    <property type="molecule type" value="Genomic_DNA"/>
</dbReference>